<keyword evidence="7" id="KW-0808">Transferase</keyword>
<dbReference type="Proteomes" id="UP000729402">
    <property type="component" value="Unassembled WGS sequence"/>
</dbReference>
<dbReference type="PROSITE" id="PS51873">
    <property type="entry name" value="TRIAD"/>
    <property type="match status" value="1"/>
</dbReference>
<dbReference type="GO" id="GO:0061630">
    <property type="term" value="F:ubiquitin protein ligase activity"/>
    <property type="evidence" value="ECO:0007669"/>
    <property type="project" value="UniProtKB-EC"/>
</dbReference>
<comment type="cofactor">
    <cofactor evidence="2">
        <name>Zn(2+)</name>
        <dbReference type="ChEBI" id="CHEBI:29105"/>
    </cofactor>
</comment>
<comment type="catalytic activity">
    <reaction evidence="1">
        <text>[E2 ubiquitin-conjugating enzyme]-S-ubiquitinyl-L-cysteine + [acceptor protein]-L-lysine = [E2 ubiquitin-conjugating enzyme]-L-cysteine + [acceptor protein]-N(6)-ubiquitinyl-L-lysine.</text>
        <dbReference type="EC" id="2.3.2.31"/>
    </reaction>
</comment>
<dbReference type="InterPro" id="IPR031127">
    <property type="entry name" value="E3_UB_ligase_RBR"/>
</dbReference>
<dbReference type="Pfam" id="PF21235">
    <property type="entry name" value="UBA_ARI1"/>
    <property type="match status" value="1"/>
</dbReference>
<dbReference type="FunFam" id="1.20.120.1750:FF:000027">
    <property type="entry name" value="RBR-type E3 ubiquitin transferase"/>
    <property type="match status" value="1"/>
</dbReference>
<keyword evidence="17" id="KW-1185">Reference proteome</keyword>
<evidence type="ECO:0000259" key="15">
    <source>
        <dbReference type="PROSITE" id="PS51873"/>
    </source>
</evidence>
<keyword evidence="9" id="KW-0677">Repeat</keyword>
<evidence type="ECO:0000256" key="4">
    <source>
        <dbReference type="ARBA" id="ARBA00004906"/>
    </source>
</evidence>
<dbReference type="SMART" id="SM00647">
    <property type="entry name" value="IBR"/>
    <property type="match status" value="2"/>
</dbReference>
<organism evidence="16 17">
    <name type="scientific">Zizania palustris</name>
    <name type="common">Northern wild rice</name>
    <dbReference type="NCBI Taxonomy" id="103762"/>
    <lineage>
        <taxon>Eukaryota</taxon>
        <taxon>Viridiplantae</taxon>
        <taxon>Streptophyta</taxon>
        <taxon>Embryophyta</taxon>
        <taxon>Tracheophyta</taxon>
        <taxon>Spermatophyta</taxon>
        <taxon>Magnoliopsida</taxon>
        <taxon>Liliopsida</taxon>
        <taxon>Poales</taxon>
        <taxon>Poaceae</taxon>
        <taxon>BOP clade</taxon>
        <taxon>Oryzoideae</taxon>
        <taxon>Oryzeae</taxon>
        <taxon>Zizaniinae</taxon>
        <taxon>Zizania</taxon>
    </lineage>
</organism>
<keyword evidence="8" id="KW-0479">Metal-binding</keyword>
<keyword evidence="11" id="KW-0833">Ubl conjugation pathway</keyword>
<evidence type="ECO:0000256" key="12">
    <source>
        <dbReference type="ARBA" id="ARBA00022833"/>
    </source>
</evidence>
<name>A0A8J5S3S7_ZIZPA</name>
<evidence type="ECO:0000256" key="2">
    <source>
        <dbReference type="ARBA" id="ARBA00001947"/>
    </source>
</evidence>
<reference evidence="16" key="2">
    <citation type="submission" date="2021-02" db="EMBL/GenBank/DDBJ databases">
        <authorList>
            <person name="Kimball J.A."/>
            <person name="Haas M.W."/>
            <person name="Macchietto M."/>
            <person name="Kono T."/>
            <person name="Duquette J."/>
            <person name="Shao M."/>
        </authorList>
    </citation>
    <scope>NUCLEOTIDE SEQUENCE</scope>
    <source>
        <tissue evidence="16">Fresh leaf tissue</tissue>
    </source>
</reference>
<feature type="domain" description="RING-type" evidence="15">
    <location>
        <begin position="117"/>
        <end position="329"/>
    </location>
</feature>
<dbReference type="Pfam" id="PF01485">
    <property type="entry name" value="IBR"/>
    <property type="match status" value="1"/>
</dbReference>
<evidence type="ECO:0000313" key="17">
    <source>
        <dbReference type="Proteomes" id="UP000729402"/>
    </source>
</evidence>
<dbReference type="GO" id="GO:0016567">
    <property type="term" value="P:protein ubiquitination"/>
    <property type="evidence" value="ECO:0007669"/>
    <property type="project" value="InterPro"/>
</dbReference>
<dbReference type="CDD" id="cd20346">
    <property type="entry name" value="BRcat_RBR_ANKIB1"/>
    <property type="match status" value="1"/>
</dbReference>
<accession>A0A8J5S3S7</accession>
<evidence type="ECO:0000313" key="16">
    <source>
        <dbReference type="EMBL" id="KAG8050319.1"/>
    </source>
</evidence>
<dbReference type="InterPro" id="IPR001841">
    <property type="entry name" value="Znf_RING"/>
</dbReference>
<evidence type="ECO:0000256" key="1">
    <source>
        <dbReference type="ARBA" id="ARBA00001798"/>
    </source>
</evidence>
<evidence type="ECO:0000256" key="7">
    <source>
        <dbReference type="ARBA" id="ARBA00022679"/>
    </source>
</evidence>
<comment type="function">
    <text evidence="3">Might act as an E3 ubiquitin-protein ligase, or as part of E3 complex, which accepts ubiquitin from specific E2 ubiquitin-conjugating enzymes and then transfers it to substrates.</text>
</comment>
<comment type="pathway">
    <text evidence="4">Protein modification; protein ubiquitination.</text>
</comment>
<evidence type="ECO:0000256" key="13">
    <source>
        <dbReference type="PROSITE-ProRule" id="PRU00175"/>
    </source>
</evidence>
<evidence type="ECO:0000256" key="3">
    <source>
        <dbReference type="ARBA" id="ARBA00003976"/>
    </source>
</evidence>
<dbReference type="InterPro" id="IPR048962">
    <property type="entry name" value="ARIH1-like_UBL"/>
</dbReference>
<gene>
    <name evidence="16" type="ORF">GUJ93_ZPchr0009g1848</name>
</gene>
<comment type="caution">
    <text evidence="16">The sequence shown here is derived from an EMBL/GenBank/DDBJ whole genome shotgun (WGS) entry which is preliminary data.</text>
</comment>
<evidence type="ECO:0000256" key="9">
    <source>
        <dbReference type="ARBA" id="ARBA00022737"/>
    </source>
</evidence>
<evidence type="ECO:0000256" key="8">
    <source>
        <dbReference type="ARBA" id="ARBA00022723"/>
    </source>
</evidence>
<keyword evidence="12" id="KW-0862">Zinc</keyword>
<dbReference type="InterPro" id="IPR044066">
    <property type="entry name" value="TRIAD_supradom"/>
</dbReference>
<evidence type="ECO:0000256" key="10">
    <source>
        <dbReference type="ARBA" id="ARBA00022771"/>
    </source>
</evidence>
<evidence type="ECO:0000256" key="11">
    <source>
        <dbReference type="ARBA" id="ARBA00022786"/>
    </source>
</evidence>
<comment type="similarity">
    <text evidence="5">Belongs to the RBR family. Ariadne subfamily.</text>
</comment>
<dbReference type="GO" id="GO:0008270">
    <property type="term" value="F:zinc ion binding"/>
    <property type="evidence" value="ECO:0007669"/>
    <property type="project" value="UniProtKB-KW"/>
</dbReference>
<evidence type="ECO:0000259" key="14">
    <source>
        <dbReference type="PROSITE" id="PS50089"/>
    </source>
</evidence>
<proteinExistence type="inferred from homology"/>
<dbReference type="FunFam" id="3.30.40.10:FF:000019">
    <property type="entry name" value="RBR-type E3 ubiquitin transferase"/>
    <property type="match status" value="1"/>
</dbReference>
<dbReference type="InterPro" id="IPR017907">
    <property type="entry name" value="Znf_RING_CS"/>
</dbReference>
<keyword evidence="10 13" id="KW-0863">Zinc-finger</keyword>
<feature type="domain" description="RING-type" evidence="14">
    <location>
        <begin position="121"/>
        <end position="167"/>
    </location>
</feature>
<dbReference type="EMBL" id="JAAALK010000289">
    <property type="protein sequence ID" value="KAG8050319.1"/>
    <property type="molecule type" value="Genomic_DNA"/>
</dbReference>
<protein>
    <recommendedName>
        <fullName evidence="6">RBR-type E3 ubiquitin transferase</fullName>
        <ecNumber evidence="6">2.3.2.31</ecNumber>
    </recommendedName>
</protein>
<evidence type="ECO:0000256" key="5">
    <source>
        <dbReference type="ARBA" id="ARBA00005884"/>
    </source>
</evidence>
<dbReference type="OrthoDB" id="10009520at2759"/>
<dbReference type="InterPro" id="IPR002867">
    <property type="entry name" value="IBR_dom"/>
</dbReference>
<dbReference type="PANTHER" id="PTHR11685">
    <property type="entry name" value="RBR FAMILY RING FINGER AND IBR DOMAIN-CONTAINING"/>
    <property type="match status" value="1"/>
</dbReference>
<dbReference type="PROSITE" id="PS50089">
    <property type="entry name" value="ZF_RING_2"/>
    <property type="match status" value="1"/>
</dbReference>
<dbReference type="EC" id="2.3.2.31" evidence="6"/>
<sequence>MASGDGDGDGYGYYDLGDGDDRSYGGHVEETEDVASEIEQRYAVLSEGDVRERHEEETAKIMEVLSVPSGFAAVLLRHYKWRTDQLLQDEWFQDERRIRDAVGLPADGAVPTLVNVRRLTCAICFGRYDAGRMRSAGCSHYYCVKCWRGYIRAAVGDGPRCLSLRCPDTSCSMAVLRELVDAVAAEKDKQRYARFAFRSYVELNPRMKWCPGPGCTHAVEFVGSDDGEQNDDVFCLCKHGFCWRCGEEAHRPVSCGTVRMWLAKNISDDSETASWLLVNTKPCPKCRRPIEKNYGCTHMTCGQPCFHEFCWLCLQPWDNHDYESCALYKLDEGTLDGEEDERRQAKTSLNRYLHHYERWVANHESLHVVLNDMEKLESSELKKMADELVVPVTELRFLREAYEQIADGRRVLRWAQAYGYYLHPGRDMTKRKLFDYLQKQANSSLERLHGCAERERIELFGFGAGDIEPETYWSYKEKVTRLTKVTRKYFENLVKAFQTDLAEVN</sequence>
<dbReference type="Pfam" id="PF22191">
    <property type="entry name" value="IBR_1"/>
    <property type="match status" value="1"/>
</dbReference>
<dbReference type="PROSITE" id="PS00518">
    <property type="entry name" value="ZF_RING_1"/>
    <property type="match status" value="1"/>
</dbReference>
<dbReference type="AlphaFoldDB" id="A0A8J5S3S7"/>
<evidence type="ECO:0000256" key="6">
    <source>
        <dbReference type="ARBA" id="ARBA00012251"/>
    </source>
</evidence>
<reference evidence="16" key="1">
    <citation type="journal article" date="2021" name="bioRxiv">
        <title>Whole Genome Assembly and Annotation of Northern Wild Rice, Zizania palustris L., Supports a Whole Genome Duplication in the Zizania Genus.</title>
        <authorList>
            <person name="Haas M."/>
            <person name="Kono T."/>
            <person name="Macchietto M."/>
            <person name="Millas R."/>
            <person name="McGilp L."/>
            <person name="Shao M."/>
            <person name="Duquette J."/>
            <person name="Hirsch C.N."/>
            <person name="Kimball J."/>
        </authorList>
    </citation>
    <scope>NUCLEOTIDE SEQUENCE</scope>
    <source>
        <tissue evidence="16">Fresh leaf tissue</tissue>
    </source>
</reference>